<dbReference type="InterPro" id="IPR050321">
    <property type="entry name" value="Glycosyltr_2/OpgH_subfam"/>
</dbReference>
<keyword evidence="5 7" id="KW-1133">Transmembrane helix</keyword>
<dbReference type="EMBL" id="AP028907">
    <property type="protein sequence ID" value="BES81929.1"/>
    <property type="molecule type" value="Genomic_DNA"/>
</dbReference>
<dbReference type="PANTHER" id="PTHR43867:SF2">
    <property type="entry name" value="CELLULOSE SYNTHASE CATALYTIC SUBUNIT A [UDP-FORMING]"/>
    <property type="match status" value="1"/>
</dbReference>
<dbReference type="PANTHER" id="PTHR43867">
    <property type="entry name" value="CELLULOSE SYNTHASE CATALYTIC SUBUNIT A [UDP-FORMING]"/>
    <property type="match status" value="1"/>
</dbReference>
<name>A0ABM8IWK1_9CREN</name>
<comment type="subcellular location">
    <subcellularLocation>
        <location evidence="1">Membrane</location>
        <topology evidence="1">Multi-pass membrane protein</topology>
    </subcellularLocation>
</comment>
<evidence type="ECO:0000256" key="4">
    <source>
        <dbReference type="ARBA" id="ARBA00022692"/>
    </source>
</evidence>
<evidence type="ECO:0000256" key="1">
    <source>
        <dbReference type="ARBA" id="ARBA00004141"/>
    </source>
</evidence>
<keyword evidence="4 7" id="KW-0812">Transmembrane</keyword>
<evidence type="ECO:0000256" key="5">
    <source>
        <dbReference type="ARBA" id="ARBA00022989"/>
    </source>
</evidence>
<keyword evidence="2" id="KW-0328">Glycosyltransferase</keyword>
<dbReference type="Gene3D" id="3.90.550.10">
    <property type="entry name" value="Spore Coat Polysaccharide Biosynthesis Protein SpsA, Chain A"/>
    <property type="match status" value="1"/>
</dbReference>
<feature type="domain" description="Glycosyltransferase 2-like" evidence="8">
    <location>
        <begin position="72"/>
        <end position="239"/>
    </location>
</feature>
<protein>
    <recommendedName>
        <fullName evidence="8">Glycosyltransferase 2-like domain-containing protein</fullName>
    </recommendedName>
</protein>
<evidence type="ECO:0000259" key="8">
    <source>
        <dbReference type="Pfam" id="PF00535"/>
    </source>
</evidence>
<proteinExistence type="predicted"/>
<feature type="transmembrane region" description="Helical" evidence="7">
    <location>
        <begin position="21"/>
        <end position="46"/>
    </location>
</feature>
<dbReference type="Pfam" id="PF00535">
    <property type="entry name" value="Glycos_transf_2"/>
    <property type="match status" value="1"/>
</dbReference>
<gene>
    <name evidence="9" type="ORF">PABY_14960</name>
</gene>
<dbReference type="InterPro" id="IPR001173">
    <property type="entry name" value="Glyco_trans_2-like"/>
</dbReference>
<feature type="transmembrane region" description="Helical" evidence="7">
    <location>
        <begin position="355"/>
        <end position="378"/>
    </location>
</feature>
<evidence type="ECO:0000313" key="9">
    <source>
        <dbReference type="EMBL" id="BES81929.1"/>
    </source>
</evidence>
<dbReference type="SUPFAM" id="SSF53448">
    <property type="entry name" value="Nucleotide-diphospho-sugar transferases"/>
    <property type="match status" value="1"/>
</dbReference>
<evidence type="ECO:0000313" key="10">
    <source>
        <dbReference type="Proteomes" id="UP001341135"/>
    </source>
</evidence>
<sequence length="434" mass="49466">MEGFSYLAHELSWWPVFLRGLLYYLLVAILVAGQAVMSVYAAWYIASFMEYLVWRRQRPRLEPMWEGPLVAVVVPVYNDYEVRSSLEALVKQKYRPYLVVIVDDSSDFGLVADLSNHALRSGGKVIHLRRHGRRGLKAGALNDAIDLLEKYRPKYVVFFDADFEPPPDTLARLVAYAERFDADIVQGYQRHVKGSETLFGLVYRASQGGAIVNMIGRMMMSMMPIFTGSCALIRYDLLYETRFREGSISEDWRWTIDVLLERERLRYIAVDEVYANGSVPKSQRAFIRQQLRWSSGTLYETLCTLLDFMSARLPLGVKVGYLLQGLFYSQGLWVYLTVLSSLLLAQLYGVDLQSYVWPLGLYVWLLGIETAILAGALIERYTPRQILSTAVATLAMIYYVAATHAYGTLIALLGETASWRVTGKRGSYEAEYQD</sequence>
<keyword evidence="3" id="KW-0808">Transferase</keyword>
<keyword evidence="10" id="KW-1185">Reference proteome</keyword>
<evidence type="ECO:0000256" key="3">
    <source>
        <dbReference type="ARBA" id="ARBA00022679"/>
    </source>
</evidence>
<evidence type="ECO:0000256" key="2">
    <source>
        <dbReference type="ARBA" id="ARBA00022676"/>
    </source>
</evidence>
<reference evidence="9 10" key="1">
    <citation type="submission" date="2023-09" db="EMBL/GenBank/DDBJ databases">
        <title>Pyrofollis japonicus gen. nov. sp. nov., a novel member of the family Pyrodictiaceae isolated from the Iheya North hydrothermal field.</title>
        <authorList>
            <person name="Miyazaki U."/>
            <person name="Sanari M."/>
            <person name="Tame A."/>
            <person name="Kitajima M."/>
            <person name="Okamoto A."/>
            <person name="Sawayama S."/>
            <person name="Miyazaki J."/>
            <person name="Takai K."/>
            <person name="Nakagawa S."/>
        </authorList>
    </citation>
    <scope>NUCLEOTIDE SEQUENCE [LARGE SCALE GENOMIC DNA]</scope>
    <source>
        <strain evidence="9 10">AV2</strain>
    </source>
</reference>
<dbReference type="CDD" id="cd06423">
    <property type="entry name" value="CESA_like"/>
    <property type="match status" value="1"/>
</dbReference>
<feature type="transmembrane region" description="Helical" evidence="7">
    <location>
        <begin position="390"/>
        <end position="413"/>
    </location>
</feature>
<dbReference type="InterPro" id="IPR029044">
    <property type="entry name" value="Nucleotide-diphossugar_trans"/>
</dbReference>
<evidence type="ECO:0000256" key="7">
    <source>
        <dbReference type="SAM" id="Phobius"/>
    </source>
</evidence>
<evidence type="ECO:0000256" key="6">
    <source>
        <dbReference type="ARBA" id="ARBA00023136"/>
    </source>
</evidence>
<accession>A0ABM8IWK1</accession>
<keyword evidence="6 7" id="KW-0472">Membrane</keyword>
<organism evidence="9 10">
    <name type="scientific">Pyrodictium abyssi</name>
    <dbReference type="NCBI Taxonomy" id="54256"/>
    <lineage>
        <taxon>Archaea</taxon>
        <taxon>Thermoproteota</taxon>
        <taxon>Thermoprotei</taxon>
        <taxon>Desulfurococcales</taxon>
        <taxon>Pyrodictiaceae</taxon>
        <taxon>Pyrodictium</taxon>
    </lineage>
</organism>
<dbReference type="Proteomes" id="UP001341135">
    <property type="component" value="Chromosome"/>
</dbReference>